<evidence type="ECO:0000313" key="1">
    <source>
        <dbReference type="EMBL" id="GAI26786.1"/>
    </source>
</evidence>
<gene>
    <name evidence="1" type="ORF">S06H3_30159</name>
</gene>
<reference evidence="1" key="1">
    <citation type="journal article" date="2014" name="Front. Microbiol.">
        <title>High frequency of phylogenetically diverse reductive dehalogenase-homologous genes in deep subseafloor sedimentary metagenomes.</title>
        <authorList>
            <person name="Kawai M."/>
            <person name="Futagami T."/>
            <person name="Toyoda A."/>
            <person name="Takaki Y."/>
            <person name="Nishi S."/>
            <person name="Hori S."/>
            <person name="Arai W."/>
            <person name="Tsubouchi T."/>
            <person name="Morono Y."/>
            <person name="Uchiyama I."/>
            <person name="Ito T."/>
            <person name="Fujiyama A."/>
            <person name="Inagaki F."/>
            <person name="Takami H."/>
        </authorList>
    </citation>
    <scope>NUCLEOTIDE SEQUENCE</scope>
    <source>
        <strain evidence="1">Expedition CK06-06</strain>
    </source>
</reference>
<dbReference type="AlphaFoldDB" id="X1N9A6"/>
<feature type="non-terminal residue" evidence="1">
    <location>
        <position position="1"/>
    </location>
</feature>
<sequence>FTTPKDTSKGKVEKGVENRILSLVSVPILIIKLNTMPNTTLSDP</sequence>
<organism evidence="1">
    <name type="scientific">marine sediment metagenome</name>
    <dbReference type="NCBI Taxonomy" id="412755"/>
    <lineage>
        <taxon>unclassified sequences</taxon>
        <taxon>metagenomes</taxon>
        <taxon>ecological metagenomes</taxon>
    </lineage>
</organism>
<accession>X1N9A6</accession>
<proteinExistence type="predicted"/>
<protein>
    <submittedName>
        <fullName evidence="1">Uncharacterized protein</fullName>
    </submittedName>
</protein>
<comment type="caution">
    <text evidence="1">The sequence shown here is derived from an EMBL/GenBank/DDBJ whole genome shotgun (WGS) entry which is preliminary data.</text>
</comment>
<dbReference type="EMBL" id="BARV01017740">
    <property type="protein sequence ID" value="GAI26786.1"/>
    <property type="molecule type" value="Genomic_DNA"/>
</dbReference>
<name>X1N9A6_9ZZZZ</name>